<name>A0A7W7P0L8_PSENT</name>
<evidence type="ECO:0000313" key="3">
    <source>
        <dbReference type="Proteomes" id="UP000566995"/>
    </source>
</evidence>
<sequence length="273" mass="29974">MPNLFRLIRPLLALPLLGIMQASHAGLDESLASAIDGLWQDGRAPFSVLGSSLVEKSTKDSSDFQAEVKNSPVYRVSGAEAAAVLVGNQRFDALTTPWGSFPRLQVANTRLLALDLPKRHYQVLAGPGEGLFAVGDWQRYEFLHVLDLSTPGAPRHHALYSDAYLGERVLGQLPGSSVLNYARLVPAGRDRQGRIDAYEVTLYALGRKGAEPVLEGGHKLAYALQREGDGWSLSHLQRTPETDTRDEEGRWFMAAPRPALFVRIPPKDGDERP</sequence>
<dbReference type="RefSeq" id="WP_184587524.1">
    <property type="nucleotide sequence ID" value="NZ_JACHLI010000004.1"/>
</dbReference>
<protein>
    <recommendedName>
        <fullName evidence="4">Outer membrane lipoprotein-sorting protein</fullName>
    </recommendedName>
</protein>
<dbReference type="Proteomes" id="UP000566995">
    <property type="component" value="Unassembled WGS sequence"/>
</dbReference>
<evidence type="ECO:0000256" key="1">
    <source>
        <dbReference type="SAM" id="SignalP"/>
    </source>
</evidence>
<accession>A0A7W7P0L8</accession>
<comment type="caution">
    <text evidence="2">The sequence shown here is derived from an EMBL/GenBank/DDBJ whole genome shotgun (WGS) entry which is preliminary data.</text>
</comment>
<feature type="signal peptide" evidence="1">
    <location>
        <begin position="1"/>
        <end position="25"/>
    </location>
</feature>
<evidence type="ECO:0000313" key="2">
    <source>
        <dbReference type="EMBL" id="MBB4862789.1"/>
    </source>
</evidence>
<keyword evidence="1" id="KW-0732">Signal</keyword>
<evidence type="ECO:0008006" key="4">
    <source>
        <dbReference type="Google" id="ProtNLM"/>
    </source>
</evidence>
<proteinExistence type="predicted"/>
<gene>
    <name evidence="2" type="ORF">HNP46_001633</name>
</gene>
<dbReference type="EMBL" id="JACHLI010000004">
    <property type="protein sequence ID" value="MBB4862789.1"/>
    <property type="molecule type" value="Genomic_DNA"/>
</dbReference>
<feature type="chain" id="PRO_5031466717" description="Outer membrane lipoprotein-sorting protein" evidence="1">
    <location>
        <begin position="26"/>
        <end position="273"/>
    </location>
</feature>
<reference evidence="2 3" key="1">
    <citation type="submission" date="2020-08" db="EMBL/GenBank/DDBJ databases">
        <title>Functional genomics of gut bacteria from endangered species of beetles.</title>
        <authorList>
            <person name="Carlos-Shanley C."/>
        </authorList>
    </citation>
    <scope>NUCLEOTIDE SEQUENCE [LARGE SCALE GENOMIC DNA]</scope>
    <source>
        <strain evidence="2 3">S00179</strain>
    </source>
</reference>
<organism evidence="2 3">
    <name type="scientific">Pseudomonas nitroreducens</name>
    <dbReference type="NCBI Taxonomy" id="46680"/>
    <lineage>
        <taxon>Bacteria</taxon>
        <taxon>Pseudomonadati</taxon>
        <taxon>Pseudomonadota</taxon>
        <taxon>Gammaproteobacteria</taxon>
        <taxon>Pseudomonadales</taxon>
        <taxon>Pseudomonadaceae</taxon>
        <taxon>Pseudomonas</taxon>
    </lineage>
</organism>
<dbReference type="AlphaFoldDB" id="A0A7W7P0L8"/>